<protein>
    <submittedName>
        <fullName evidence="2">Uncharacterized protein</fullName>
    </submittedName>
</protein>
<dbReference type="AlphaFoldDB" id="A0A7W9PJK1"/>
<keyword evidence="3" id="KW-1185">Reference proteome</keyword>
<reference evidence="2 3" key="1">
    <citation type="submission" date="2020-08" db="EMBL/GenBank/DDBJ databases">
        <title>Sequencing the genomes of 1000 actinobacteria strains.</title>
        <authorList>
            <person name="Klenk H.-P."/>
        </authorList>
    </citation>
    <scope>NUCLEOTIDE SEQUENCE [LARGE SCALE GENOMIC DNA]</scope>
    <source>
        <strain evidence="2 3">DSM 43582</strain>
    </source>
</reference>
<feature type="chain" id="PRO_5038713530" evidence="1">
    <location>
        <begin position="21"/>
        <end position="73"/>
    </location>
</feature>
<evidence type="ECO:0000313" key="3">
    <source>
        <dbReference type="Proteomes" id="UP000540412"/>
    </source>
</evidence>
<organism evidence="2 3">
    <name type="scientific">Nocardia transvalensis</name>
    <dbReference type="NCBI Taxonomy" id="37333"/>
    <lineage>
        <taxon>Bacteria</taxon>
        <taxon>Bacillati</taxon>
        <taxon>Actinomycetota</taxon>
        <taxon>Actinomycetes</taxon>
        <taxon>Mycobacteriales</taxon>
        <taxon>Nocardiaceae</taxon>
        <taxon>Nocardia</taxon>
    </lineage>
</organism>
<sequence>MVRVRKLLAAAGLVVAGAQAGSPTLADAVTHESSSGTTIIVAGRYSVLPPADTIPARTYSNVGKTAAETVERA</sequence>
<dbReference type="EMBL" id="JACHIT010000002">
    <property type="protein sequence ID" value="MBB5916658.1"/>
    <property type="molecule type" value="Genomic_DNA"/>
</dbReference>
<evidence type="ECO:0000313" key="2">
    <source>
        <dbReference type="EMBL" id="MBB5916658.1"/>
    </source>
</evidence>
<accession>A0A7W9PJK1</accession>
<comment type="caution">
    <text evidence="2">The sequence shown here is derived from an EMBL/GenBank/DDBJ whole genome shotgun (WGS) entry which is preliminary data.</text>
</comment>
<dbReference type="Proteomes" id="UP000540412">
    <property type="component" value="Unassembled WGS sequence"/>
</dbReference>
<gene>
    <name evidence="2" type="ORF">BJY24_005570</name>
</gene>
<name>A0A7W9PJK1_9NOCA</name>
<keyword evidence="1" id="KW-0732">Signal</keyword>
<evidence type="ECO:0000256" key="1">
    <source>
        <dbReference type="SAM" id="SignalP"/>
    </source>
</evidence>
<proteinExistence type="predicted"/>
<feature type="signal peptide" evidence="1">
    <location>
        <begin position="1"/>
        <end position="20"/>
    </location>
</feature>